<keyword evidence="3" id="KW-1185">Reference proteome</keyword>
<accession>A0A8J2HY03</accession>
<name>A0A8J2HY03_9PLEO</name>
<dbReference type="RefSeq" id="XP_043166191.1">
    <property type="nucleotide sequence ID" value="XM_043310256.1"/>
</dbReference>
<organism evidence="2 3">
    <name type="scientific">Alternaria atra</name>
    <dbReference type="NCBI Taxonomy" id="119953"/>
    <lineage>
        <taxon>Eukaryota</taxon>
        <taxon>Fungi</taxon>
        <taxon>Dikarya</taxon>
        <taxon>Ascomycota</taxon>
        <taxon>Pezizomycotina</taxon>
        <taxon>Dothideomycetes</taxon>
        <taxon>Pleosporomycetidae</taxon>
        <taxon>Pleosporales</taxon>
        <taxon>Pleosporineae</taxon>
        <taxon>Pleosporaceae</taxon>
        <taxon>Alternaria</taxon>
        <taxon>Alternaria sect. Ulocladioides</taxon>
    </lineage>
</organism>
<gene>
    <name evidence="2" type="ORF">ALTATR162_LOCUS2650</name>
</gene>
<reference evidence="2" key="1">
    <citation type="submission" date="2021-05" db="EMBL/GenBank/DDBJ databases">
        <authorList>
            <person name="Stam R."/>
        </authorList>
    </citation>
    <scope>NUCLEOTIDE SEQUENCE</scope>
    <source>
        <strain evidence="2">CS162</strain>
    </source>
</reference>
<evidence type="ECO:0000313" key="2">
    <source>
        <dbReference type="EMBL" id="CAG5150410.1"/>
    </source>
</evidence>
<dbReference type="OrthoDB" id="4160836at2759"/>
<proteinExistence type="predicted"/>
<feature type="region of interest" description="Disordered" evidence="1">
    <location>
        <begin position="1"/>
        <end position="188"/>
    </location>
</feature>
<dbReference type="Proteomes" id="UP000676310">
    <property type="component" value="Unassembled WGS sequence"/>
</dbReference>
<dbReference type="EMBL" id="CAJRGZ010000015">
    <property type="protein sequence ID" value="CAG5150410.1"/>
    <property type="molecule type" value="Genomic_DNA"/>
</dbReference>
<evidence type="ECO:0000256" key="1">
    <source>
        <dbReference type="SAM" id="MobiDB-lite"/>
    </source>
</evidence>
<protein>
    <submittedName>
        <fullName evidence="2">Uncharacterized protein</fullName>
    </submittedName>
</protein>
<sequence>MNEPPAKRRRTNSPDEQTSSPLRKPPRRPSFASPTRASLARNYPNLLSSTSPLKASPKRNRQGAVLARNGLRGRKESETELPGGQDEPELPGTPSQNGLEKLKLPRRGILFSSPSKRPPRVKDPVKQPPPSSKAPAVQSDDITGLIEDGPVEDITQEAAQKRQPPDPEIERRKQEKARLQREVEELESQVSRCIEEVAKEQRRGHEDPLQPPERDSLKKFISDIAGTDTEPEKPAPVSSLLCSFLPFAALSVPPPRPKQTNKPVPSHRPVELADPLPYLEMFTSLNFSTQLSLPRGKVFPASRRVHQKHTIDITGPQKLLTAQVSITIDALANEIIDMHLLRISPWAERELGTFIRTRAQERDLGNASWAIDSYWEIAKKRAQYWHKCETTFAHLLVGRTAEDTENTQPVKTITRKDLSRNLGRNTLILQDKHVLLKLDWQISFDWTGEAESEVTVEAAFPQVWSETGDGAAAFRKIPQTFASLVRSKGAFQATKVMVALLFSK</sequence>
<comment type="caution">
    <text evidence="2">The sequence shown here is derived from an EMBL/GenBank/DDBJ whole genome shotgun (WGS) entry which is preliminary data.</text>
</comment>
<feature type="compositionally biased region" description="Basic and acidic residues" evidence="1">
    <location>
        <begin position="159"/>
        <end position="183"/>
    </location>
</feature>
<dbReference type="GeneID" id="67014119"/>
<dbReference type="AlphaFoldDB" id="A0A8J2HY03"/>
<evidence type="ECO:0000313" key="3">
    <source>
        <dbReference type="Proteomes" id="UP000676310"/>
    </source>
</evidence>